<dbReference type="Pfam" id="PF00646">
    <property type="entry name" value="F-box"/>
    <property type="match status" value="1"/>
</dbReference>
<feature type="region of interest" description="Disordered" evidence="1">
    <location>
        <begin position="156"/>
        <end position="178"/>
    </location>
</feature>
<evidence type="ECO:0000313" key="4">
    <source>
        <dbReference type="Proteomes" id="UP001243330"/>
    </source>
</evidence>
<keyword evidence="4" id="KW-1185">Reference proteome</keyword>
<dbReference type="InterPro" id="IPR036047">
    <property type="entry name" value="F-box-like_dom_sf"/>
</dbReference>
<accession>A0AAD9EPI8</accession>
<name>A0AAD9EPI8_9PEZI</name>
<comment type="caution">
    <text evidence="3">The sequence shown here is derived from an EMBL/GenBank/DDBJ whole genome shotgun (WGS) entry which is preliminary data.</text>
</comment>
<dbReference type="InterPro" id="IPR001810">
    <property type="entry name" value="F-box_dom"/>
</dbReference>
<dbReference type="AlphaFoldDB" id="A0AAD9EPI8"/>
<dbReference type="SMART" id="SM00256">
    <property type="entry name" value="FBOX"/>
    <property type="match status" value="1"/>
</dbReference>
<evidence type="ECO:0000259" key="2">
    <source>
        <dbReference type="PROSITE" id="PS50181"/>
    </source>
</evidence>
<feature type="region of interest" description="Disordered" evidence="1">
    <location>
        <begin position="480"/>
        <end position="519"/>
    </location>
</feature>
<gene>
    <name evidence="3" type="ORF">CCHR01_01438</name>
</gene>
<evidence type="ECO:0000256" key="1">
    <source>
        <dbReference type="SAM" id="MobiDB-lite"/>
    </source>
</evidence>
<dbReference type="SUPFAM" id="SSF81383">
    <property type="entry name" value="F-box domain"/>
    <property type="match status" value="1"/>
</dbReference>
<sequence length="580" mass="65962">MTTTNNSTLQLRAHEQNVWEHINPKATNSNVPMHRSPLDEAITTGQTQRTGSDVHQEYPDCFAEDFMAANESEEVRRGCLVLRRWIHSTVDTRVLYAAQEIAAGEGGSLQAVVRALPGQLALPKRKVMQSFFSLKTKSPQELALLMKNSNLEASHTNEASVGGADSNSLQNTTSHKTHCNPRSILSLLKRTKANTKSSLLKLPNGLLLNIVKCLELHDEFILGQTCKAFRTIVQKDWNVVFNCLSLARKQSFLTGVAFISPDHWIYGVCDKLHRLEKGDVPWQKPWRKARSHCLFDRKGSFDRNGASFGALGFEIEERHFQLALKLTRLKNVNQKYLNKIMAPFRDEFNSDRSQKSEYFRASPKIIRERFILYTQRDIVYEAGLTLDSCDRQEICPHMVVYSNDDIHDWFSGPKNFSNDVRTALSQLYNEITGHCPRCPTDYAITAGPNGIRIQAWKDFGSYKSPKDESWTVHVWSQQNSRTKGPIMHHDPGSIRKLRQSQTTTADDENNDTDSGNSKSSLFLKGYTNHIHRDARKLRREGTYLVMVVSSWFHLSREATQPSSHVKAGDFCWMPTTHPPV</sequence>
<reference evidence="3" key="1">
    <citation type="submission" date="2023-01" db="EMBL/GenBank/DDBJ databases">
        <title>Colletotrichum chrysophilum M932 genome sequence.</title>
        <authorList>
            <person name="Baroncelli R."/>
        </authorList>
    </citation>
    <scope>NUCLEOTIDE SEQUENCE</scope>
    <source>
        <strain evidence="3">M932</strain>
    </source>
</reference>
<proteinExistence type="predicted"/>
<feature type="compositionally biased region" description="Polar residues" evidence="1">
    <location>
        <begin position="156"/>
        <end position="174"/>
    </location>
</feature>
<evidence type="ECO:0000313" key="3">
    <source>
        <dbReference type="EMBL" id="KAK1855888.1"/>
    </source>
</evidence>
<dbReference type="EMBL" id="JAQOWY010000015">
    <property type="protein sequence ID" value="KAK1855888.1"/>
    <property type="molecule type" value="Genomic_DNA"/>
</dbReference>
<protein>
    <recommendedName>
        <fullName evidence="2">F-box domain-containing protein</fullName>
    </recommendedName>
</protein>
<dbReference type="Proteomes" id="UP001243330">
    <property type="component" value="Unassembled WGS sequence"/>
</dbReference>
<feature type="domain" description="F-box" evidence="2">
    <location>
        <begin position="196"/>
        <end position="244"/>
    </location>
</feature>
<dbReference type="PROSITE" id="PS50181">
    <property type="entry name" value="FBOX"/>
    <property type="match status" value="1"/>
</dbReference>
<organism evidence="3 4">
    <name type="scientific">Colletotrichum chrysophilum</name>
    <dbReference type="NCBI Taxonomy" id="1836956"/>
    <lineage>
        <taxon>Eukaryota</taxon>
        <taxon>Fungi</taxon>
        <taxon>Dikarya</taxon>
        <taxon>Ascomycota</taxon>
        <taxon>Pezizomycotina</taxon>
        <taxon>Sordariomycetes</taxon>
        <taxon>Hypocreomycetidae</taxon>
        <taxon>Glomerellales</taxon>
        <taxon>Glomerellaceae</taxon>
        <taxon>Colletotrichum</taxon>
        <taxon>Colletotrichum gloeosporioides species complex</taxon>
    </lineage>
</organism>